<dbReference type="EMBL" id="BAABDI010000025">
    <property type="protein sequence ID" value="GAA3984375.1"/>
    <property type="molecule type" value="Genomic_DNA"/>
</dbReference>
<organism evidence="1 2">
    <name type="scientific">Hymenobacter antarcticus</name>
    <dbReference type="NCBI Taxonomy" id="486270"/>
    <lineage>
        <taxon>Bacteria</taxon>
        <taxon>Pseudomonadati</taxon>
        <taxon>Bacteroidota</taxon>
        <taxon>Cytophagia</taxon>
        <taxon>Cytophagales</taxon>
        <taxon>Hymenobacteraceae</taxon>
        <taxon>Hymenobacter</taxon>
    </lineage>
</organism>
<evidence type="ECO:0000313" key="2">
    <source>
        <dbReference type="Proteomes" id="UP001501556"/>
    </source>
</evidence>
<evidence type="ECO:0000313" key="1">
    <source>
        <dbReference type="EMBL" id="GAA3984375.1"/>
    </source>
</evidence>
<reference evidence="2" key="1">
    <citation type="journal article" date="2019" name="Int. J. Syst. Evol. Microbiol.">
        <title>The Global Catalogue of Microorganisms (GCM) 10K type strain sequencing project: providing services to taxonomists for standard genome sequencing and annotation.</title>
        <authorList>
            <consortium name="The Broad Institute Genomics Platform"/>
            <consortium name="The Broad Institute Genome Sequencing Center for Infectious Disease"/>
            <person name="Wu L."/>
            <person name="Ma J."/>
        </authorList>
    </citation>
    <scope>NUCLEOTIDE SEQUENCE [LARGE SCALE GENOMIC DNA]</scope>
    <source>
        <strain evidence="2">JCM 17217</strain>
    </source>
</reference>
<evidence type="ECO:0008006" key="3">
    <source>
        <dbReference type="Google" id="ProtNLM"/>
    </source>
</evidence>
<dbReference type="Proteomes" id="UP001501556">
    <property type="component" value="Unassembled WGS sequence"/>
</dbReference>
<sequence>MPLLEGNWRNYGTAYQYYNAWHKLISRDTMGHKSLGGMVITSTAIHLYRDGGEPMENPWPYQRYGDTIRFTDGYGYWTILQLTPNRLVTRVEMPYPFADKTDTARHAFISYHVR</sequence>
<protein>
    <recommendedName>
        <fullName evidence="3">Lipocalin-like domain-containing protein</fullName>
    </recommendedName>
</protein>
<name>A0ABP7QLD0_9BACT</name>
<keyword evidence="2" id="KW-1185">Reference proteome</keyword>
<accession>A0ABP7QLD0</accession>
<proteinExistence type="predicted"/>
<gene>
    <name evidence="1" type="ORF">GCM10022407_31800</name>
</gene>
<comment type="caution">
    <text evidence="1">The sequence shown here is derived from an EMBL/GenBank/DDBJ whole genome shotgun (WGS) entry which is preliminary data.</text>
</comment>